<protein>
    <submittedName>
        <fullName evidence="1">Uncharacterized protein</fullName>
    </submittedName>
</protein>
<accession>A0A1C9EI70</accession>
<name>A0A1C9EI70_9CAUD</name>
<evidence type="ECO:0000313" key="2">
    <source>
        <dbReference type="Proteomes" id="UP000221751"/>
    </source>
</evidence>
<reference evidence="2" key="1">
    <citation type="submission" date="2016-07" db="EMBL/GenBank/DDBJ databases">
        <authorList>
            <person name="Florea S."/>
            <person name="Webb J.S."/>
            <person name="Jaromczyk J."/>
            <person name="Schardl C.L."/>
        </authorList>
    </citation>
    <scope>NUCLEOTIDE SEQUENCE [LARGE SCALE GENOMIC DNA]</scope>
</reference>
<proteinExistence type="predicted"/>
<dbReference type="RefSeq" id="YP_010754145.1">
    <property type="nucleotide sequence ID" value="NC_073456.1"/>
</dbReference>
<evidence type="ECO:0000313" key="1">
    <source>
        <dbReference type="EMBL" id="AON97450.1"/>
    </source>
</evidence>
<dbReference type="KEGG" id="vg:80018727"/>
<gene>
    <name evidence="1" type="primary">28</name>
    <name evidence="1" type="ORF">SEA_CHEWYVIII_28</name>
</gene>
<dbReference type="GeneID" id="80018727"/>
<keyword evidence="2" id="KW-1185">Reference proteome</keyword>
<organism evidence="1 2">
    <name type="scientific">Rhodococcus phage ChewyVIII</name>
    <dbReference type="NCBI Taxonomy" id="1887657"/>
    <lineage>
        <taxon>Viruses</taxon>
        <taxon>Duplodnaviria</taxon>
        <taxon>Heunggongvirae</taxon>
        <taxon>Uroviricota</taxon>
        <taxon>Caudoviricetes</taxon>
        <taxon>Chewyvirus</taxon>
        <taxon>Chewyvirus chewyVIII</taxon>
    </lineage>
</organism>
<dbReference type="Proteomes" id="UP000221751">
    <property type="component" value="Segment"/>
</dbReference>
<sequence length="132" mass="14720">MTALIEATEEATLAYPGECVDIVGQILGPIQKGKESFFYIIEDAILDCDPDCPGASTDVTIATVRRVEEEDLEEISTSETRQMFMRAHADDIGRRQGIDVRKIMKMSLPPAFMTFEDYVAGITEQRLAKGER</sequence>
<dbReference type="EMBL" id="KX557288">
    <property type="protein sequence ID" value="AON97450.1"/>
    <property type="molecule type" value="Genomic_DNA"/>
</dbReference>